<name>A0A4R5YN60_KOCRO</name>
<organism evidence="1 2">
    <name type="scientific">Kocuria rosea</name>
    <name type="common">Deinococcus erythromyxa</name>
    <name type="synonym">Micrococcus rubens</name>
    <dbReference type="NCBI Taxonomy" id="1275"/>
    <lineage>
        <taxon>Bacteria</taxon>
        <taxon>Bacillati</taxon>
        <taxon>Actinomycetota</taxon>
        <taxon>Actinomycetes</taxon>
        <taxon>Micrococcales</taxon>
        <taxon>Micrococcaceae</taxon>
        <taxon>Kocuria</taxon>
    </lineage>
</organism>
<dbReference type="Proteomes" id="UP000295163">
    <property type="component" value="Unassembled WGS sequence"/>
</dbReference>
<gene>
    <name evidence="1" type="ORF">E2R59_00495</name>
</gene>
<reference evidence="1 2" key="1">
    <citation type="submission" date="2019-03" db="EMBL/GenBank/DDBJ databases">
        <title>Genome Sequencing and Assembly of Various Microbes Isolated from Partially Reclaimed Soil and Acid Mine Drainage (AMD) Site.</title>
        <authorList>
            <person name="Steinbock B."/>
            <person name="Bechtold R."/>
            <person name="Sevigny J.L."/>
            <person name="Thomas D."/>
            <person name="Cuthill L.R."/>
            <person name="Aveiro Johannsen E.J."/>
            <person name="Thomas K."/>
            <person name="Ghosh A."/>
        </authorList>
    </citation>
    <scope>NUCLEOTIDE SEQUENCE [LARGE SCALE GENOMIC DNA]</scope>
    <source>
        <strain evidence="1 2">S-A3</strain>
    </source>
</reference>
<dbReference type="AlphaFoldDB" id="A0A4R5YN60"/>
<evidence type="ECO:0000313" key="2">
    <source>
        <dbReference type="Proteomes" id="UP000295163"/>
    </source>
</evidence>
<comment type="caution">
    <text evidence="1">The sequence shown here is derived from an EMBL/GenBank/DDBJ whole genome shotgun (WGS) entry which is preliminary data.</text>
</comment>
<protein>
    <submittedName>
        <fullName evidence="1">Uncharacterized protein</fullName>
    </submittedName>
</protein>
<dbReference type="EMBL" id="SMZT01000001">
    <property type="protein sequence ID" value="TDL46539.1"/>
    <property type="molecule type" value="Genomic_DNA"/>
</dbReference>
<proteinExistence type="predicted"/>
<dbReference type="RefSeq" id="WP_133408818.1">
    <property type="nucleotide sequence ID" value="NZ_SMZT01000001.1"/>
</dbReference>
<dbReference type="GeneID" id="64345870"/>
<evidence type="ECO:0000313" key="1">
    <source>
        <dbReference type="EMBL" id="TDL46539.1"/>
    </source>
</evidence>
<sequence length="110" mass="12163">MIAAGWLATQGVRRWLAARRQRWVLQSLDGLQVDLQRHYTEICAHVAAHQVGAPGRDALAWALDQVEQVLQRRRQHEREPTKAPFIPHTQGVAVGLLGAAGAGMLILSML</sequence>
<accession>A0A4R5YN60</accession>